<name>A0A8G2CKN3_ACIRU</name>
<dbReference type="AlphaFoldDB" id="A0A8G2CKN3"/>
<keyword evidence="2" id="KW-1185">Reference proteome</keyword>
<reference evidence="1 2" key="1">
    <citation type="submission" date="2017-01" db="EMBL/GenBank/DDBJ databases">
        <authorList>
            <person name="Varghese N."/>
            <person name="Submissions S."/>
        </authorList>
    </citation>
    <scope>NUCLEOTIDE SEQUENCE [LARGE SCALE GENOMIC DNA]</scope>
    <source>
        <strain evidence="1 2">ATCC 35905</strain>
    </source>
</reference>
<sequence>MAFLSEGFRPITFNGGSIAVPRTWKGRTSDDGNCYIIEAPDGTMGITLSIYYFTVGETREDDRFIFDRFLAIRRESELVSDEGDEIVIGESVVVDRGDGTLSAIFAGREGNGRQFMVKIAMNSGTLAVVYLERVDDEAERIDDVAGPLFRSVVVGPSD</sequence>
<dbReference type="Proteomes" id="UP000186308">
    <property type="component" value="Unassembled WGS sequence"/>
</dbReference>
<evidence type="ECO:0000313" key="1">
    <source>
        <dbReference type="EMBL" id="SIQ81898.1"/>
    </source>
</evidence>
<comment type="caution">
    <text evidence="1">The sequence shown here is derived from an EMBL/GenBank/DDBJ whole genome shotgun (WGS) entry which is preliminary data.</text>
</comment>
<dbReference type="RefSeq" id="WP_139334052.1">
    <property type="nucleotide sequence ID" value="NZ_FTNE01000010.1"/>
</dbReference>
<accession>A0A8G2CKN3</accession>
<dbReference type="OrthoDB" id="9970298at2"/>
<protein>
    <submittedName>
        <fullName evidence="1">Uncharacterized protein</fullName>
    </submittedName>
</protein>
<dbReference type="EMBL" id="FTNE01000010">
    <property type="protein sequence ID" value="SIQ81898.1"/>
    <property type="molecule type" value="Genomic_DNA"/>
</dbReference>
<organism evidence="1 2">
    <name type="scientific">Acidiphilium rubrum</name>
    <dbReference type="NCBI Taxonomy" id="526"/>
    <lineage>
        <taxon>Bacteria</taxon>
        <taxon>Pseudomonadati</taxon>
        <taxon>Pseudomonadota</taxon>
        <taxon>Alphaproteobacteria</taxon>
        <taxon>Acetobacterales</taxon>
        <taxon>Acidocellaceae</taxon>
        <taxon>Acidiphilium</taxon>
    </lineage>
</organism>
<gene>
    <name evidence="1" type="ORF">SAMN05421828_11017</name>
</gene>
<evidence type="ECO:0000313" key="2">
    <source>
        <dbReference type="Proteomes" id="UP000186308"/>
    </source>
</evidence>
<proteinExistence type="predicted"/>